<dbReference type="InterPro" id="IPR001579">
    <property type="entry name" value="Glyco_hydro_18_chit_AS"/>
</dbReference>
<dbReference type="GO" id="GO:0000272">
    <property type="term" value="P:polysaccharide catabolic process"/>
    <property type="evidence" value="ECO:0007669"/>
    <property type="project" value="UniProtKB-KW"/>
</dbReference>
<dbReference type="PROSITE" id="PS51910">
    <property type="entry name" value="GH18_2"/>
    <property type="match status" value="1"/>
</dbReference>
<gene>
    <name evidence="11" type="ORF">BT62DRAFT_917701</name>
</gene>
<sequence length="745" mass="76962">MASNRVPLLLSFLLLAYLVLAWAAPLPSEPESATDIYEHADDGIALFKMMSKATKRQAPGANHPSAAPSTSDAAATDSVPAASHGGNTISEGIPTSTASVGVPSTSTLSHSGTKSDAGAASGNTQNPYTSGNGNETDSDDDADAVNNSAIGDDKATSYGATDSSNDPSGRDSTTGHSGSTKGPLAMAYFPDWAGITAEQLDFRVFDWIDFAFAIPSSSGSVDFQDESSETKLLAELVKAAHAANTKVKLSVGGWTGSKDFSKIVSSGQGRSSMAESMLSLYKKYKLDGIDIDWEYPGQAGDTSAFQKDDSANFLTFLQLLRETLPSGAKISAAVQPTTFVGDYRQPMSDMSKFAKVLDWVTIMNYDVSLSSSTPGSNAPLGSCSNAKRPNTNAKGGLKAWTSAGFPANQIVLGIASYGYISKSTAKELVIRDDRSAKRQETSGEVGTGNTAGITGAPTGSALGSGAISTAARSATPSTTSTGVEDDVASQKTSGGDDDKNTTDGSTDDTADSTTSDTTGSAGDSIRTSGSISLTPDQGGNNMIVFNSLIKQGALTSDYKGAKGFTRLWDKCSSTPFLRSETADQVVSYDDPQSIMLKGQFVKESGMLGTNMWDISGDTKGWALMNAARKGMGISSKSSSSGSQTSVMLLKSPEALAEIPTAIQMKTQNDGLTVQGPNTGGDSTAGTSGRPSTASQISAVTSGSLTANQTPVVNGGDASASTPNDQSGTVGGFNRRRRRIYSSSER</sequence>
<dbReference type="OrthoDB" id="73875at2759"/>
<feature type="compositionally biased region" description="Polar residues" evidence="8">
    <location>
        <begin position="718"/>
        <end position="727"/>
    </location>
</feature>
<feature type="compositionally biased region" description="Polar residues" evidence="8">
    <location>
        <begin position="667"/>
        <end position="711"/>
    </location>
</feature>
<feature type="compositionally biased region" description="Low complexity" evidence="8">
    <location>
        <begin position="466"/>
        <end position="481"/>
    </location>
</feature>
<feature type="compositionally biased region" description="Polar residues" evidence="8">
    <location>
        <begin position="158"/>
        <end position="180"/>
    </location>
</feature>
<feature type="region of interest" description="Disordered" evidence="8">
    <location>
        <begin position="433"/>
        <end position="537"/>
    </location>
</feature>
<dbReference type="Proteomes" id="UP000812287">
    <property type="component" value="Unassembled WGS sequence"/>
</dbReference>
<evidence type="ECO:0000256" key="4">
    <source>
        <dbReference type="ARBA" id="ARBA00023277"/>
    </source>
</evidence>
<feature type="domain" description="GH18" evidence="10">
    <location>
        <begin position="183"/>
        <end position="634"/>
    </location>
</feature>
<keyword evidence="6" id="KW-0624">Polysaccharide degradation</keyword>
<dbReference type="InterPro" id="IPR001223">
    <property type="entry name" value="Glyco_hydro18_cat"/>
</dbReference>
<dbReference type="InterPro" id="IPR029070">
    <property type="entry name" value="Chitinase_insertion_sf"/>
</dbReference>
<feature type="chain" id="PRO_5040495627" evidence="9">
    <location>
        <begin position="24"/>
        <end position="745"/>
    </location>
</feature>
<keyword evidence="5 7" id="KW-0326">Glycosidase</keyword>
<evidence type="ECO:0000313" key="12">
    <source>
        <dbReference type="Proteomes" id="UP000812287"/>
    </source>
</evidence>
<keyword evidence="2 7" id="KW-0378">Hydrolase</keyword>
<feature type="compositionally biased region" description="Polar residues" evidence="8">
    <location>
        <begin position="85"/>
        <end position="114"/>
    </location>
</feature>
<dbReference type="PANTHER" id="PTHR11177:SF392">
    <property type="entry name" value="HAP41P"/>
    <property type="match status" value="1"/>
</dbReference>
<dbReference type="Gene3D" id="3.20.20.80">
    <property type="entry name" value="Glycosidases"/>
    <property type="match status" value="2"/>
</dbReference>
<feature type="compositionally biased region" description="Low complexity" evidence="8">
    <location>
        <begin position="64"/>
        <end position="83"/>
    </location>
</feature>
<dbReference type="InterPro" id="IPR011583">
    <property type="entry name" value="Chitinase_II/V-like_cat"/>
</dbReference>
<evidence type="ECO:0000256" key="8">
    <source>
        <dbReference type="SAM" id="MobiDB-lite"/>
    </source>
</evidence>
<evidence type="ECO:0000256" key="2">
    <source>
        <dbReference type="ARBA" id="ARBA00022801"/>
    </source>
</evidence>
<dbReference type="PROSITE" id="PS01095">
    <property type="entry name" value="GH18_1"/>
    <property type="match status" value="1"/>
</dbReference>
<feature type="signal peptide" evidence="9">
    <location>
        <begin position="1"/>
        <end position="23"/>
    </location>
</feature>
<evidence type="ECO:0000256" key="6">
    <source>
        <dbReference type="ARBA" id="ARBA00023326"/>
    </source>
</evidence>
<evidence type="ECO:0000256" key="3">
    <source>
        <dbReference type="ARBA" id="ARBA00023024"/>
    </source>
</evidence>
<feature type="compositionally biased region" description="Polar residues" evidence="8">
    <location>
        <begin position="442"/>
        <end position="452"/>
    </location>
</feature>
<dbReference type="GeneID" id="66106355"/>
<protein>
    <submittedName>
        <fullName evidence="11">Glycoside hydrolase</fullName>
    </submittedName>
</protein>
<keyword evidence="12" id="KW-1185">Reference proteome</keyword>
<evidence type="ECO:0000256" key="5">
    <source>
        <dbReference type="ARBA" id="ARBA00023295"/>
    </source>
</evidence>
<dbReference type="Pfam" id="PF00704">
    <property type="entry name" value="Glyco_hydro_18"/>
    <property type="match status" value="1"/>
</dbReference>
<dbReference type="Gene3D" id="3.10.50.10">
    <property type="match status" value="1"/>
</dbReference>
<dbReference type="SMART" id="SM00636">
    <property type="entry name" value="Glyco_18"/>
    <property type="match status" value="1"/>
</dbReference>
<accession>A0A9P7VWX4</accession>
<comment type="catalytic activity">
    <reaction evidence="1">
        <text>Random endo-hydrolysis of N-acetyl-beta-D-glucosaminide (1-&gt;4)-beta-linkages in chitin and chitodextrins.</text>
        <dbReference type="EC" id="3.2.1.14"/>
    </reaction>
</comment>
<dbReference type="InterPro" id="IPR017853">
    <property type="entry name" value="GH"/>
</dbReference>
<feature type="region of interest" description="Disordered" evidence="8">
    <location>
        <begin position="667"/>
        <end position="745"/>
    </location>
</feature>
<evidence type="ECO:0000313" key="11">
    <source>
        <dbReference type="EMBL" id="KAG7449041.1"/>
    </source>
</evidence>
<dbReference type="EMBL" id="MU250528">
    <property type="protein sequence ID" value="KAG7449041.1"/>
    <property type="molecule type" value="Genomic_DNA"/>
</dbReference>
<dbReference type="PANTHER" id="PTHR11177">
    <property type="entry name" value="CHITINASE"/>
    <property type="match status" value="1"/>
</dbReference>
<dbReference type="GO" id="GO:0008061">
    <property type="term" value="F:chitin binding"/>
    <property type="evidence" value="ECO:0007669"/>
    <property type="project" value="InterPro"/>
</dbReference>
<evidence type="ECO:0000256" key="7">
    <source>
        <dbReference type="RuleBase" id="RU000489"/>
    </source>
</evidence>
<dbReference type="GO" id="GO:0006032">
    <property type="term" value="P:chitin catabolic process"/>
    <property type="evidence" value="ECO:0007669"/>
    <property type="project" value="UniProtKB-KW"/>
</dbReference>
<feature type="region of interest" description="Disordered" evidence="8">
    <location>
        <begin position="55"/>
        <end position="181"/>
    </location>
</feature>
<keyword evidence="9" id="KW-0732">Signal</keyword>
<dbReference type="RefSeq" id="XP_043042541.1">
    <property type="nucleotide sequence ID" value="XM_043184058.1"/>
</dbReference>
<dbReference type="SUPFAM" id="SSF51445">
    <property type="entry name" value="(Trans)glycosidases"/>
    <property type="match status" value="1"/>
</dbReference>
<comment type="caution">
    <text evidence="11">The sequence shown here is derived from an EMBL/GenBank/DDBJ whole genome shotgun (WGS) entry which is preliminary data.</text>
</comment>
<keyword evidence="4" id="KW-0119">Carbohydrate metabolism</keyword>
<feature type="compositionally biased region" description="Polar residues" evidence="8">
    <location>
        <begin position="525"/>
        <end position="537"/>
    </location>
</feature>
<keyword evidence="3" id="KW-0146">Chitin degradation</keyword>
<feature type="compositionally biased region" description="Low complexity" evidence="8">
    <location>
        <begin position="511"/>
        <end position="524"/>
    </location>
</feature>
<dbReference type="AlphaFoldDB" id="A0A9P7VWX4"/>
<evidence type="ECO:0000256" key="9">
    <source>
        <dbReference type="SAM" id="SignalP"/>
    </source>
</evidence>
<evidence type="ECO:0000259" key="10">
    <source>
        <dbReference type="PROSITE" id="PS51910"/>
    </source>
</evidence>
<dbReference type="GO" id="GO:0005576">
    <property type="term" value="C:extracellular region"/>
    <property type="evidence" value="ECO:0007669"/>
    <property type="project" value="TreeGrafter"/>
</dbReference>
<evidence type="ECO:0000256" key="1">
    <source>
        <dbReference type="ARBA" id="ARBA00000822"/>
    </source>
</evidence>
<dbReference type="InterPro" id="IPR050314">
    <property type="entry name" value="Glycosyl_Hydrlase_18"/>
</dbReference>
<proteinExistence type="predicted"/>
<dbReference type="GO" id="GO:0008843">
    <property type="term" value="F:endochitinase activity"/>
    <property type="evidence" value="ECO:0007669"/>
    <property type="project" value="UniProtKB-EC"/>
</dbReference>
<feature type="compositionally biased region" description="Polar residues" evidence="8">
    <location>
        <begin position="121"/>
        <end position="135"/>
    </location>
</feature>
<reference evidence="11" key="1">
    <citation type="submission" date="2020-11" db="EMBL/GenBank/DDBJ databases">
        <title>Adaptations for nitrogen fixation in a non-lichenized fungal sporocarp promotes dispersal by wood-feeding termites.</title>
        <authorList>
            <consortium name="DOE Joint Genome Institute"/>
            <person name="Koch R.A."/>
            <person name="Yoon G."/>
            <person name="Arayal U."/>
            <person name="Lail K."/>
            <person name="Amirebrahimi M."/>
            <person name="Labutti K."/>
            <person name="Lipzen A."/>
            <person name="Riley R."/>
            <person name="Barry K."/>
            <person name="Henrissat B."/>
            <person name="Grigoriev I.V."/>
            <person name="Herr J.R."/>
            <person name="Aime M.C."/>
        </authorList>
    </citation>
    <scope>NUCLEOTIDE SEQUENCE</scope>
    <source>
        <strain evidence="11">MCA 3950</strain>
    </source>
</reference>
<organism evidence="11 12">
    <name type="scientific">Guyanagaster necrorhizus</name>
    <dbReference type="NCBI Taxonomy" id="856835"/>
    <lineage>
        <taxon>Eukaryota</taxon>
        <taxon>Fungi</taxon>
        <taxon>Dikarya</taxon>
        <taxon>Basidiomycota</taxon>
        <taxon>Agaricomycotina</taxon>
        <taxon>Agaricomycetes</taxon>
        <taxon>Agaricomycetidae</taxon>
        <taxon>Agaricales</taxon>
        <taxon>Marasmiineae</taxon>
        <taxon>Physalacriaceae</taxon>
        <taxon>Guyanagaster</taxon>
    </lineage>
</organism>
<name>A0A9P7VWX4_9AGAR</name>